<organism evidence="2 3">
    <name type="scientific">Acidithiobacillus thiooxidans</name>
    <name type="common">Thiobacillus thiooxidans</name>
    <dbReference type="NCBI Taxonomy" id="930"/>
    <lineage>
        <taxon>Bacteria</taxon>
        <taxon>Pseudomonadati</taxon>
        <taxon>Pseudomonadota</taxon>
        <taxon>Acidithiobacillia</taxon>
        <taxon>Acidithiobacillales</taxon>
        <taxon>Acidithiobacillaceae</taxon>
        <taxon>Acidithiobacillus</taxon>
    </lineage>
</organism>
<dbReference type="Gene3D" id="3.40.50.300">
    <property type="entry name" value="P-loop containing nucleotide triphosphate hydrolases"/>
    <property type="match status" value="1"/>
</dbReference>
<proteinExistence type="predicted"/>
<accession>A0A1C2JE80</accession>
<dbReference type="AlphaFoldDB" id="A0A1C2JE80"/>
<dbReference type="RefSeq" id="WP_065973864.1">
    <property type="nucleotide sequence ID" value="NZ_LWRY01000164.1"/>
</dbReference>
<dbReference type="SUPFAM" id="SSF52540">
    <property type="entry name" value="P-loop containing nucleoside triphosphate hydrolases"/>
    <property type="match status" value="1"/>
</dbReference>
<evidence type="ECO:0000256" key="1">
    <source>
        <dbReference type="SAM" id="MobiDB-lite"/>
    </source>
</evidence>
<evidence type="ECO:0000313" key="3">
    <source>
        <dbReference type="Proteomes" id="UP000095008"/>
    </source>
</evidence>
<protein>
    <submittedName>
        <fullName evidence="2">Uncharacterized protein</fullName>
    </submittedName>
</protein>
<comment type="caution">
    <text evidence="2">The sequence shown here is derived from an EMBL/GenBank/DDBJ whole genome shotgun (WGS) entry which is preliminary data.</text>
</comment>
<keyword evidence="3" id="KW-1185">Reference proteome</keyword>
<name>A0A1C2JE80_ACITH</name>
<reference evidence="2" key="1">
    <citation type="journal article" date="2016" name="Int. J. Mol. Sci.">
        <title>Comparative genomics of the extreme acidophile Acidithiobacillus thiooxidans reveals intraspecific divergence and niche adaptation.</title>
        <authorList>
            <person name="Zhang X."/>
            <person name="Feng X."/>
            <person name="Tao J."/>
            <person name="Ma L."/>
            <person name="Xiao Y."/>
            <person name="Liang Y."/>
            <person name="Liu X."/>
            <person name="Yin H."/>
        </authorList>
    </citation>
    <scope>NUCLEOTIDE SEQUENCE [LARGE SCALE GENOMIC DNA]</scope>
    <source>
        <strain evidence="2">DXS-W</strain>
    </source>
</reference>
<evidence type="ECO:0000313" key="2">
    <source>
        <dbReference type="EMBL" id="OCX70425.1"/>
    </source>
</evidence>
<dbReference type="EMBL" id="LWRY01000164">
    <property type="protein sequence ID" value="OCX70425.1"/>
    <property type="molecule type" value="Genomic_DNA"/>
</dbReference>
<gene>
    <name evidence="2" type="ORF">A6M23_14010</name>
</gene>
<dbReference type="InterPro" id="IPR027417">
    <property type="entry name" value="P-loop_NTPase"/>
</dbReference>
<sequence length="442" mass="50244">MDIALEQALRRDYPVLYSHYRENHFWCEDGWYPLLRALSQTLETYGQEHGIRIHVHEVKQKFGTMRYYYGYDGVLPDRQKHALFQIVEEYENRSRRICERCGLPGTLLVRDGYWYVACSEHAKGGLTPAAFQKLQESPSPTKGGAPEGPSTAGRSSADPEQEASTYRRYVAIRRAHYAEELAEARKHCHHADTGAQVLHYLAGSVGSGKTLLSEPLRRELGIAENAWVDVDRYLPQLPKEHAHLVTIAREAIHRWLPDRDAAEAAMGLIPAANEPLPVLQVAYLLSNADWRRGMDTRQNLLVETTFFLAGRFDQVLESVRAGVVVDLDYVGVHDLDTLAQRVQFRARNSDRQDIPVTQIQRNLFAGFTHTALVAHLARRLRVYDNRSTVDPMPTDYRPPLLLEIEKGIILRQSAASLPWWAEILRDVAIGADLSVDEDALYR</sequence>
<dbReference type="Proteomes" id="UP000095008">
    <property type="component" value="Unassembled WGS sequence"/>
</dbReference>
<feature type="region of interest" description="Disordered" evidence="1">
    <location>
        <begin position="134"/>
        <end position="163"/>
    </location>
</feature>
<dbReference type="OrthoDB" id="8909281at2"/>